<evidence type="ECO:0000313" key="2">
    <source>
        <dbReference type="EMBL" id="KZP32940.1"/>
    </source>
</evidence>
<dbReference type="AlphaFoldDB" id="A0A166VPS8"/>
<protein>
    <submittedName>
        <fullName evidence="2">Uncharacterized protein</fullName>
    </submittedName>
</protein>
<dbReference type="EMBL" id="KV417484">
    <property type="protein sequence ID" value="KZP32940.1"/>
    <property type="molecule type" value="Genomic_DNA"/>
</dbReference>
<evidence type="ECO:0000313" key="3">
    <source>
        <dbReference type="Proteomes" id="UP000076532"/>
    </source>
</evidence>
<feature type="region of interest" description="Disordered" evidence="1">
    <location>
        <begin position="334"/>
        <end position="355"/>
    </location>
</feature>
<proteinExistence type="predicted"/>
<name>A0A166VPS8_9AGAM</name>
<keyword evidence="3" id="KW-1185">Reference proteome</keyword>
<accession>A0A166VPS8</accession>
<organism evidence="2 3">
    <name type="scientific">Athelia psychrophila</name>
    <dbReference type="NCBI Taxonomy" id="1759441"/>
    <lineage>
        <taxon>Eukaryota</taxon>
        <taxon>Fungi</taxon>
        <taxon>Dikarya</taxon>
        <taxon>Basidiomycota</taxon>
        <taxon>Agaricomycotina</taxon>
        <taxon>Agaricomycetes</taxon>
        <taxon>Agaricomycetidae</taxon>
        <taxon>Atheliales</taxon>
        <taxon>Atheliaceae</taxon>
        <taxon>Athelia</taxon>
    </lineage>
</organism>
<reference evidence="2 3" key="1">
    <citation type="journal article" date="2016" name="Mol. Biol. Evol.">
        <title>Comparative Genomics of Early-Diverging Mushroom-Forming Fungi Provides Insights into the Origins of Lignocellulose Decay Capabilities.</title>
        <authorList>
            <person name="Nagy L.G."/>
            <person name="Riley R."/>
            <person name="Tritt A."/>
            <person name="Adam C."/>
            <person name="Daum C."/>
            <person name="Floudas D."/>
            <person name="Sun H."/>
            <person name="Yadav J.S."/>
            <person name="Pangilinan J."/>
            <person name="Larsson K.H."/>
            <person name="Matsuura K."/>
            <person name="Barry K."/>
            <person name="Labutti K."/>
            <person name="Kuo R."/>
            <person name="Ohm R.A."/>
            <person name="Bhattacharya S.S."/>
            <person name="Shirouzu T."/>
            <person name="Yoshinaga Y."/>
            <person name="Martin F.M."/>
            <person name="Grigoriev I.V."/>
            <person name="Hibbett D.S."/>
        </authorList>
    </citation>
    <scope>NUCLEOTIDE SEQUENCE [LARGE SCALE GENOMIC DNA]</scope>
    <source>
        <strain evidence="2 3">CBS 109695</strain>
    </source>
</reference>
<sequence>MVKFGRQGKLAMVRRSLFGCGTESRWGWCRSADGGGSAIRAHAGACEAGRRGGSGGRVNGVCTARWQECTGGGTGLAGRPVSVRFQKWVPAARLALEGRRPRVAMNPEHVAGTGLRDASAQSRLYTGIIFPGAVHGLALGSAVDLGRDAGGLALARRNAGRGGTGGGGEAMEGQGGGERLLGCWRLGWREIKRGRAVGRVLDRADPESVMECDGSLDEAWRAKRELLASESSQRRVARAFASTRSRERDALRVFGLCTSGTPRWRSDMAGESGRSWRCLLGGEGSGVGRRSGDGARGGRGDELRGYIFWVDTAPDAKQREQGQWQTVALQAVSDRPCTRGSHGSPKVRPSAADPSRASTARALHCPRAALYSTIIHQSPLYPACCAPVRSGVQTARRQLSQSSEVAQSGQDAVGARPVASTDVATCRQQLMNLSWTYFGLDDICGLGLTGADSADLERTGISALALTLEGSASAAGSHRAPAPPTKLAAISRKRAAFRATLLCGVTRRRTTQQAKVNSKLVSIPIARTMDRLACRARSLSGADLDRASAQLQATWRLGLCNAYPRFLPKYQSRARCAWKAQERWWMFESQATAKYEYEESGLLSTAPADPSEARALRLLSLSFELTECTSPPAPESIFRAYRFYSEAANEPDFGLICRDDAAIKLCQRVSDTHLCAVPGLGHCAESWLPENAFRLQQMPAASTMIVDS</sequence>
<gene>
    <name evidence="2" type="ORF">FIBSPDRAFT_924931</name>
</gene>
<dbReference type="Proteomes" id="UP000076532">
    <property type="component" value="Unassembled WGS sequence"/>
</dbReference>
<evidence type="ECO:0000256" key="1">
    <source>
        <dbReference type="SAM" id="MobiDB-lite"/>
    </source>
</evidence>